<evidence type="ECO:0000256" key="2">
    <source>
        <dbReference type="SAM" id="MobiDB-lite"/>
    </source>
</evidence>
<evidence type="ECO:0000256" key="1">
    <source>
        <dbReference type="SAM" id="Coils"/>
    </source>
</evidence>
<keyword evidence="1" id="KW-0175">Coiled coil</keyword>
<evidence type="ECO:0000313" key="3">
    <source>
        <dbReference type="EMBL" id="MPM83619.1"/>
    </source>
</evidence>
<feature type="coiled-coil region" evidence="1">
    <location>
        <begin position="53"/>
        <end position="135"/>
    </location>
</feature>
<evidence type="ECO:0008006" key="4">
    <source>
        <dbReference type="Google" id="ProtNLM"/>
    </source>
</evidence>
<dbReference type="EMBL" id="VSSQ01032373">
    <property type="protein sequence ID" value="MPM83619.1"/>
    <property type="molecule type" value="Genomic_DNA"/>
</dbReference>
<accession>A0A645D339</accession>
<feature type="region of interest" description="Disordered" evidence="2">
    <location>
        <begin position="136"/>
        <end position="161"/>
    </location>
</feature>
<dbReference type="AlphaFoldDB" id="A0A645D339"/>
<protein>
    <recommendedName>
        <fullName evidence="4">Poly(Hydroxyalcanoate) granule associated protein (Phasin)</fullName>
    </recommendedName>
</protein>
<organism evidence="3">
    <name type="scientific">bioreactor metagenome</name>
    <dbReference type="NCBI Taxonomy" id="1076179"/>
    <lineage>
        <taxon>unclassified sequences</taxon>
        <taxon>metagenomes</taxon>
        <taxon>ecological metagenomes</taxon>
    </lineage>
</organism>
<reference evidence="3" key="1">
    <citation type="submission" date="2019-08" db="EMBL/GenBank/DDBJ databases">
        <authorList>
            <person name="Kucharzyk K."/>
            <person name="Murdoch R.W."/>
            <person name="Higgins S."/>
            <person name="Loffler F."/>
        </authorList>
    </citation>
    <scope>NUCLEOTIDE SEQUENCE</scope>
</reference>
<comment type="caution">
    <text evidence="3">The sequence shown here is derived from an EMBL/GenBank/DDBJ whole genome shotgun (WGS) entry which is preliminary data.</text>
</comment>
<sequence>MLFEAAKKIFYTGVGLVSVAAEKTGEVVNSLEQKGEKSFREASAISEETKQKLSDVGANVKDVLDNLEKLSREEIERIRAKIPEMEEILSKAESTARVSTEAVLASLNDLSREGVEAVKAKLDELQKIWEEAEQAAAQDVQDIPQDSVEVPAEEPAEEEKE</sequence>
<proteinExistence type="predicted"/>
<feature type="compositionally biased region" description="Acidic residues" evidence="2">
    <location>
        <begin position="151"/>
        <end position="161"/>
    </location>
</feature>
<name>A0A645D339_9ZZZZ</name>
<gene>
    <name evidence="3" type="ORF">SDC9_130688</name>
</gene>